<dbReference type="InterPro" id="IPR050661">
    <property type="entry name" value="BglG_antiterminators"/>
</dbReference>
<feature type="domain" description="PTS EIIA type-2" evidence="4">
    <location>
        <begin position="530"/>
        <end position="669"/>
    </location>
</feature>
<dbReference type="PROSITE" id="PS51094">
    <property type="entry name" value="PTS_EIIA_TYPE_2"/>
    <property type="match status" value="1"/>
</dbReference>
<evidence type="ECO:0000259" key="5">
    <source>
        <dbReference type="PROSITE" id="PS51099"/>
    </source>
</evidence>
<reference evidence="8" key="1">
    <citation type="submission" date="2015-05" db="EMBL/GenBank/DDBJ databases">
        <authorList>
            <consortium name="Pathogen Informatics"/>
        </authorList>
    </citation>
    <scope>NUCLEOTIDE SEQUENCE [LARGE SCALE GENOMIC DNA]</scope>
    <source>
        <strain evidence="8">T1-815</strain>
    </source>
</reference>
<dbReference type="InterPro" id="IPR002178">
    <property type="entry name" value="PTS_EIIA_type-2_dom"/>
</dbReference>
<feature type="domain" description="PRD" evidence="6">
    <location>
        <begin position="322"/>
        <end position="429"/>
    </location>
</feature>
<dbReference type="PROSITE" id="PS00372">
    <property type="entry name" value="PTS_EIIA_TYPE_2_HIS"/>
    <property type="match status" value="1"/>
</dbReference>
<dbReference type="InterPro" id="IPR013011">
    <property type="entry name" value="PTS_EIIB_2"/>
</dbReference>
<dbReference type="PANTHER" id="PTHR30185">
    <property type="entry name" value="CRYPTIC BETA-GLUCOSIDE BGL OPERON ANTITERMINATOR"/>
    <property type="match status" value="1"/>
</dbReference>
<evidence type="ECO:0000259" key="6">
    <source>
        <dbReference type="PROSITE" id="PS51372"/>
    </source>
</evidence>
<dbReference type="SUPFAM" id="SSF63520">
    <property type="entry name" value="PTS-regulatory domain, PRD"/>
    <property type="match status" value="1"/>
</dbReference>
<dbReference type="PROSITE" id="PS51099">
    <property type="entry name" value="PTS_EIIB_TYPE_2"/>
    <property type="match status" value="1"/>
</dbReference>
<dbReference type="PROSITE" id="PS51372">
    <property type="entry name" value="PRD_2"/>
    <property type="match status" value="1"/>
</dbReference>
<dbReference type="GO" id="GO:0009401">
    <property type="term" value="P:phosphoenolpyruvate-dependent sugar phosphotransferase system"/>
    <property type="evidence" value="ECO:0007669"/>
    <property type="project" value="InterPro"/>
</dbReference>
<dbReference type="RefSeq" id="WP_055060961.1">
    <property type="nucleotide sequence ID" value="NZ_CVRQ01000007.1"/>
</dbReference>
<dbReference type="InterPro" id="IPR016152">
    <property type="entry name" value="PTrfase/Anion_transptr"/>
</dbReference>
<dbReference type="InterPro" id="IPR011608">
    <property type="entry name" value="PRD"/>
</dbReference>
<evidence type="ECO:0000256" key="2">
    <source>
        <dbReference type="ARBA" id="ARBA00023015"/>
    </source>
</evidence>
<dbReference type="PANTHER" id="PTHR30185:SF18">
    <property type="entry name" value="TRANSCRIPTIONAL REGULATOR MTLR"/>
    <property type="match status" value="1"/>
</dbReference>
<dbReference type="SUPFAM" id="SSF55804">
    <property type="entry name" value="Phoshotransferase/anion transport protein"/>
    <property type="match status" value="1"/>
</dbReference>
<accession>A0A0M6WAI5</accession>
<sequence>MLSEKGLLIIEKLAEHNNELVTSKALAASTGMSERSVKTYLKEVADFCEQNSMTLDRKPGKGMKPCFSDAQIGKILDVAGRRSAAVSQKKRQNYISYILLSGWDTYTYALFSEELNVSKNVIMDDINELDAELVLFGIKVHRTAGYGIYATGSELDIRKAMRHFCRYPISDKQVIKTDDHRLSRRAAEVIANNFRSVNLSMAVDMIHHVERRFDIIFTDYTFQMLAEYIAIALFRVDVEKELKPDELDLSNQMCDVASGEDAGTETEQQVQKNGFIMTEHENMAKEAAGFLERYHGISLSKPEIMYLAMLFSCAEGQNRVVMSCEEALSIEDEMIVYLSNLLAANLIENELLRESMRSFLPGSIARTHFGIEIDNPFLSDITQSYASLFTVCFTVSRYYEKYTGAMPSENEIAFIALQVGGALHRNPMTVRAVLIGAAGYATGSIIAGKIENRVPDVRIVSILSSDRIEHIDEYDCDLILSTIDTQADIHKDMRFLYVSPLISAQDEKNIRNKCFELMTGQSAEVSEFSQMLSEEFIIFEKKAKNRKDVLKRACQLLINKGIVQSEFARDVLEREKVEATAVGCNIAIPHGKPEHVNRCQILVIRLDKPIEWGERMADMIFLLAINFDSVNTTKAFFHDFTKLLNENGATDRLREAASPHELCAAIRKELGWN</sequence>
<evidence type="ECO:0000256" key="1">
    <source>
        <dbReference type="ARBA" id="ARBA00022737"/>
    </source>
</evidence>
<organism evidence="7 8">
    <name type="scientific">Agathobacter rectalis</name>
    <dbReference type="NCBI Taxonomy" id="39491"/>
    <lineage>
        <taxon>Bacteria</taxon>
        <taxon>Bacillati</taxon>
        <taxon>Bacillota</taxon>
        <taxon>Clostridia</taxon>
        <taxon>Lachnospirales</taxon>
        <taxon>Lachnospiraceae</taxon>
        <taxon>Agathobacter</taxon>
    </lineage>
</organism>
<dbReference type="Pfam" id="PF00359">
    <property type="entry name" value="PTS_EIIA_2"/>
    <property type="match status" value="1"/>
</dbReference>
<evidence type="ECO:0000313" key="8">
    <source>
        <dbReference type="Proteomes" id="UP000049472"/>
    </source>
</evidence>
<keyword evidence="1" id="KW-0677">Repeat</keyword>
<dbReference type="InterPro" id="IPR036388">
    <property type="entry name" value="WH-like_DNA-bd_sf"/>
</dbReference>
<dbReference type="AlphaFoldDB" id="A0A0M6WAI5"/>
<evidence type="ECO:0000313" key="7">
    <source>
        <dbReference type="EMBL" id="CRL32663.1"/>
    </source>
</evidence>
<dbReference type="GO" id="GO:0006355">
    <property type="term" value="P:regulation of DNA-templated transcription"/>
    <property type="evidence" value="ECO:0007669"/>
    <property type="project" value="InterPro"/>
</dbReference>
<evidence type="ECO:0000259" key="4">
    <source>
        <dbReference type="PROSITE" id="PS51094"/>
    </source>
</evidence>
<keyword evidence="3" id="KW-0804">Transcription</keyword>
<protein>
    <submittedName>
        <fullName evidence="7">PRD/PTS system IIA 2 domain protein</fullName>
    </submittedName>
</protein>
<keyword evidence="2" id="KW-0805">Transcription regulation</keyword>
<dbReference type="Pfam" id="PF00874">
    <property type="entry name" value="PRD"/>
    <property type="match status" value="1"/>
</dbReference>
<dbReference type="Gene3D" id="3.40.930.10">
    <property type="entry name" value="Mannitol-specific EII, Chain A"/>
    <property type="match status" value="1"/>
</dbReference>
<dbReference type="Gene3D" id="1.10.1790.10">
    <property type="entry name" value="PRD domain"/>
    <property type="match status" value="2"/>
</dbReference>
<feature type="domain" description="PTS EIIB type-2" evidence="5">
    <location>
        <begin position="430"/>
        <end position="522"/>
    </location>
</feature>
<dbReference type="CDD" id="cd05568">
    <property type="entry name" value="PTS_IIB_bgl_like"/>
    <property type="match status" value="1"/>
</dbReference>
<name>A0A0M6WAI5_9FIRM</name>
<keyword evidence="8" id="KW-1185">Reference proteome</keyword>
<dbReference type="EMBL" id="CVRQ01000007">
    <property type="protein sequence ID" value="CRL32663.1"/>
    <property type="molecule type" value="Genomic_DNA"/>
</dbReference>
<evidence type="ECO:0000256" key="3">
    <source>
        <dbReference type="ARBA" id="ARBA00023163"/>
    </source>
</evidence>
<proteinExistence type="predicted"/>
<dbReference type="Gene3D" id="1.10.10.10">
    <property type="entry name" value="Winged helix-like DNA-binding domain superfamily/Winged helix DNA-binding domain"/>
    <property type="match status" value="1"/>
</dbReference>
<dbReference type="GO" id="GO:0008982">
    <property type="term" value="F:protein-N(PI)-phosphohistidine-sugar phosphotransferase activity"/>
    <property type="evidence" value="ECO:0007669"/>
    <property type="project" value="InterPro"/>
</dbReference>
<dbReference type="CDD" id="cd00211">
    <property type="entry name" value="PTS_IIA_fru"/>
    <property type="match status" value="1"/>
</dbReference>
<dbReference type="Proteomes" id="UP000049472">
    <property type="component" value="Unassembled WGS sequence"/>
</dbReference>
<dbReference type="InterPro" id="IPR036634">
    <property type="entry name" value="PRD_sf"/>
</dbReference>
<gene>
    <name evidence="7" type="ORF">T1815_04111</name>
</gene>